<protein>
    <recommendedName>
        <fullName evidence="3">F-box domain-containing protein</fullName>
    </recommendedName>
</protein>
<keyword evidence="2" id="KW-1185">Reference proteome</keyword>
<sequence length="310" mass="34847">MSALLRPSSMDPTSPRPTSTQICRLPAETLIDMFSVHSPTFVPRFYDPTLIYLTQLVRWYSVDFLCSVEGLDLSILQGRLPLLQKLEISPGHSLAPHQSDFSDSALLLHTLVIGSPCLELPTIALYRLLNFACSVISLGHIPKVISFLPRLKIITDLEFLFRVDRREHRDFTQRIPIQIAPETLHSVAAFILQITESELIDALSAVPGLEHLEVADNIRAQTVSQRGCAALCAPRASSAHSLFLDFVVYRLEPRPFSVDIRPVLEDDRHIEPAVQARLQELALLERKLVYVFGPAQFSLQSLAPWERTHS</sequence>
<dbReference type="AlphaFoldDB" id="A0AAD6Z7U3"/>
<evidence type="ECO:0008006" key="3">
    <source>
        <dbReference type="Google" id="ProtNLM"/>
    </source>
</evidence>
<comment type="caution">
    <text evidence="1">The sequence shown here is derived from an EMBL/GenBank/DDBJ whole genome shotgun (WGS) entry which is preliminary data.</text>
</comment>
<proteinExistence type="predicted"/>
<evidence type="ECO:0000313" key="2">
    <source>
        <dbReference type="Proteomes" id="UP001218218"/>
    </source>
</evidence>
<accession>A0AAD6Z7U3</accession>
<name>A0AAD6Z7U3_9AGAR</name>
<organism evidence="1 2">
    <name type="scientific">Mycena albidolilacea</name>
    <dbReference type="NCBI Taxonomy" id="1033008"/>
    <lineage>
        <taxon>Eukaryota</taxon>
        <taxon>Fungi</taxon>
        <taxon>Dikarya</taxon>
        <taxon>Basidiomycota</taxon>
        <taxon>Agaricomycotina</taxon>
        <taxon>Agaricomycetes</taxon>
        <taxon>Agaricomycetidae</taxon>
        <taxon>Agaricales</taxon>
        <taxon>Marasmiineae</taxon>
        <taxon>Mycenaceae</taxon>
        <taxon>Mycena</taxon>
    </lineage>
</organism>
<dbReference type="Proteomes" id="UP001218218">
    <property type="component" value="Unassembled WGS sequence"/>
</dbReference>
<dbReference type="EMBL" id="JARIHO010000078">
    <property type="protein sequence ID" value="KAJ7310638.1"/>
    <property type="molecule type" value="Genomic_DNA"/>
</dbReference>
<reference evidence="1" key="1">
    <citation type="submission" date="2023-03" db="EMBL/GenBank/DDBJ databases">
        <title>Massive genome expansion in bonnet fungi (Mycena s.s.) driven by repeated elements and novel gene families across ecological guilds.</title>
        <authorList>
            <consortium name="Lawrence Berkeley National Laboratory"/>
            <person name="Harder C.B."/>
            <person name="Miyauchi S."/>
            <person name="Viragh M."/>
            <person name="Kuo A."/>
            <person name="Thoen E."/>
            <person name="Andreopoulos B."/>
            <person name="Lu D."/>
            <person name="Skrede I."/>
            <person name="Drula E."/>
            <person name="Henrissat B."/>
            <person name="Morin E."/>
            <person name="Kohler A."/>
            <person name="Barry K."/>
            <person name="LaButti K."/>
            <person name="Morin E."/>
            <person name="Salamov A."/>
            <person name="Lipzen A."/>
            <person name="Mereny Z."/>
            <person name="Hegedus B."/>
            <person name="Baldrian P."/>
            <person name="Stursova M."/>
            <person name="Weitz H."/>
            <person name="Taylor A."/>
            <person name="Grigoriev I.V."/>
            <person name="Nagy L.G."/>
            <person name="Martin F."/>
            <person name="Kauserud H."/>
        </authorList>
    </citation>
    <scope>NUCLEOTIDE SEQUENCE</scope>
    <source>
        <strain evidence="1">CBHHK002</strain>
    </source>
</reference>
<evidence type="ECO:0000313" key="1">
    <source>
        <dbReference type="EMBL" id="KAJ7310638.1"/>
    </source>
</evidence>
<gene>
    <name evidence="1" type="ORF">DFH08DRAFT_1046424</name>
</gene>
<feature type="non-terminal residue" evidence="1">
    <location>
        <position position="310"/>
    </location>
</feature>